<sequence>MTKLNFHREKNMFMDWIMLNDMSTGEIALWHTLMNMGNRLGQRRLFNAPASTLMRLTGLSFSESAPMEFRNLTQQLTEELTIHKEKVKEKRRGGSGEEELHSIFITYEKNINKLTPLVKRDLYQWIHALGREVVEEAIHITVKKGGRTFSYTEAILNEWESHNLKTLEEIRHYEAEKGLRNRKKLIQMPSSKPDIEEESLEEWAREVFQ</sequence>
<reference evidence="3" key="1">
    <citation type="journal article" date="2014" name="Int. J. Syst. Evol. Microbiol.">
        <title>Complete genome sequence of Corynebacterium casei LMG S-19264T (=DSM 44701T), isolated from a smear-ripened cheese.</title>
        <authorList>
            <consortium name="US DOE Joint Genome Institute (JGI-PGF)"/>
            <person name="Walter F."/>
            <person name="Albersmeier A."/>
            <person name="Kalinowski J."/>
            <person name="Ruckert C."/>
        </authorList>
    </citation>
    <scope>NUCLEOTIDE SEQUENCE</scope>
    <source>
        <strain evidence="3">JCM 17251</strain>
    </source>
</reference>
<dbReference type="Proteomes" id="UP000624041">
    <property type="component" value="Unassembled WGS sequence"/>
</dbReference>
<dbReference type="Pfam" id="PF07261">
    <property type="entry name" value="DnaB_2"/>
    <property type="match status" value="1"/>
</dbReference>
<evidence type="ECO:0000259" key="2">
    <source>
        <dbReference type="Pfam" id="PF07261"/>
    </source>
</evidence>
<evidence type="ECO:0000256" key="1">
    <source>
        <dbReference type="ARBA" id="ARBA00093462"/>
    </source>
</evidence>
<keyword evidence="4" id="KW-1185">Reference proteome</keyword>
<dbReference type="InterPro" id="IPR053162">
    <property type="entry name" value="DnaD"/>
</dbReference>
<proteinExistence type="inferred from homology"/>
<dbReference type="SUPFAM" id="SSF158499">
    <property type="entry name" value="DnaD domain-like"/>
    <property type="match status" value="1"/>
</dbReference>
<gene>
    <name evidence="3" type="ORF">GCM10007971_38290</name>
</gene>
<dbReference type="PANTHER" id="PTHR37293:SF5">
    <property type="entry name" value="DNA REPLICATION PROTEIN"/>
    <property type="match status" value="1"/>
</dbReference>
<dbReference type="InterPro" id="IPR034829">
    <property type="entry name" value="DnaD-like_sf"/>
</dbReference>
<comment type="similarity">
    <text evidence="1">Belongs to the DnaB/DnaD family.</text>
</comment>
<accession>A0A917Y6Z9</accession>
<feature type="domain" description="DnaB/C C-terminal" evidence="2">
    <location>
        <begin position="106"/>
        <end position="174"/>
    </location>
</feature>
<protein>
    <recommendedName>
        <fullName evidence="2">DnaB/C C-terminal domain-containing protein</fullName>
    </recommendedName>
</protein>
<dbReference type="Gene3D" id="1.10.10.630">
    <property type="entry name" value="DnaD domain-like"/>
    <property type="match status" value="1"/>
</dbReference>
<dbReference type="EMBL" id="BMOS01000060">
    <property type="protein sequence ID" value="GGN67442.1"/>
    <property type="molecule type" value="Genomic_DNA"/>
</dbReference>
<evidence type="ECO:0000313" key="4">
    <source>
        <dbReference type="Proteomes" id="UP000624041"/>
    </source>
</evidence>
<dbReference type="NCBIfam" id="TIGR01446">
    <property type="entry name" value="DnaD_dom"/>
    <property type="match status" value="1"/>
</dbReference>
<name>A0A917Y6Z9_9BACI</name>
<dbReference type="PANTHER" id="PTHR37293">
    <property type="entry name" value="PHAGE REPLICATION PROTEIN-RELATED"/>
    <property type="match status" value="1"/>
</dbReference>
<comment type="caution">
    <text evidence="3">The sequence shown here is derived from an EMBL/GenBank/DDBJ whole genome shotgun (WGS) entry which is preliminary data.</text>
</comment>
<dbReference type="AlphaFoldDB" id="A0A917Y6Z9"/>
<organism evidence="3 4">
    <name type="scientific">Oceanobacillus indicireducens</name>
    <dbReference type="NCBI Taxonomy" id="1004261"/>
    <lineage>
        <taxon>Bacteria</taxon>
        <taxon>Bacillati</taxon>
        <taxon>Bacillota</taxon>
        <taxon>Bacilli</taxon>
        <taxon>Bacillales</taxon>
        <taxon>Bacillaceae</taxon>
        <taxon>Oceanobacillus</taxon>
    </lineage>
</organism>
<dbReference type="RefSeq" id="WP_188859788.1">
    <property type="nucleotide sequence ID" value="NZ_BMOS01000060.1"/>
</dbReference>
<dbReference type="InterPro" id="IPR006343">
    <property type="entry name" value="DnaB/C_C"/>
</dbReference>
<reference evidence="3" key="2">
    <citation type="submission" date="2020-09" db="EMBL/GenBank/DDBJ databases">
        <authorList>
            <person name="Sun Q."/>
            <person name="Ohkuma M."/>
        </authorList>
    </citation>
    <scope>NUCLEOTIDE SEQUENCE</scope>
    <source>
        <strain evidence="3">JCM 17251</strain>
    </source>
</reference>
<evidence type="ECO:0000313" key="3">
    <source>
        <dbReference type="EMBL" id="GGN67442.1"/>
    </source>
</evidence>